<dbReference type="STRING" id="582515.KR51_00002870"/>
<keyword evidence="4 5" id="KW-0472">Membrane</keyword>
<dbReference type="PANTHER" id="PTHR33507:SF3">
    <property type="entry name" value="INNER MEMBRANE PROTEIN YBBJ"/>
    <property type="match status" value="1"/>
</dbReference>
<evidence type="ECO:0000256" key="3">
    <source>
        <dbReference type="ARBA" id="ARBA00022989"/>
    </source>
</evidence>
<dbReference type="GO" id="GO:0006508">
    <property type="term" value="P:proteolysis"/>
    <property type="evidence" value="ECO:0007669"/>
    <property type="project" value="UniProtKB-KW"/>
</dbReference>
<sequence length="159" mass="16657">MTTQTVPGIAIALMGSTLAVTTPVAWAIAGAVLCALEFVLPTAFVIFALGVSAMVVAVVALVVPQLSLQVMLWMVCSTLAVAGVRQMAAARRPRAIAEATEAKTLVAIPPGKDGRVLYEGSSWRARCADAAIPLASQQQVLVVRREGNTLYVLPTEILD</sequence>
<evidence type="ECO:0000256" key="4">
    <source>
        <dbReference type="ARBA" id="ARBA00023136"/>
    </source>
</evidence>
<dbReference type="InterPro" id="IPR052165">
    <property type="entry name" value="Membrane_assoc_protease"/>
</dbReference>
<keyword evidence="7" id="KW-0378">Hydrolase</keyword>
<keyword evidence="8" id="KW-1185">Reference proteome</keyword>
<evidence type="ECO:0000256" key="5">
    <source>
        <dbReference type="SAM" id="Phobius"/>
    </source>
</evidence>
<dbReference type="Pfam" id="PF01957">
    <property type="entry name" value="NfeD"/>
    <property type="match status" value="1"/>
</dbReference>
<name>U5DQ48_9CHRO</name>
<feature type="transmembrane region" description="Helical" evidence="5">
    <location>
        <begin position="6"/>
        <end position="26"/>
    </location>
</feature>
<feature type="domain" description="NfeD-like C-terminal" evidence="6">
    <location>
        <begin position="103"/>
        <end position="152"/>
    </location>
</feature>
<evidence type="ECO:0000256" key="2">
    <source>
        <dbReference type="ARBA" id="ARBA00022692"/>
    </source>
</evidence>
<keyword evidence="7" id="KW-0645">Protease</keyword>
<dbReference type="RefSeq" id="WP_022604027.1">
    <property type="nucleotide sequence ID" value="NZ_ASSJ01000004.1"/>
</dbReference>
<gene>
    <name evidence="7" type="ORF">KR51_00002870</name>
</gene>
<reference evidence="7 8" key="1">
    <citation type="submission" date="2013-05" db="EMBL/GenBank/DDBJ databases">
        <title>Draft genome sequence of Rubidibacter lacunae KORDI 51-2.</title>
        <authorList>
            <person name="Choi D.H."/>
            <person name="Noh J.H."/>
            <person name="Kwon K.-K."/>
            <person name="Lee J.-H."/>
            <person name="Ryu J.-Y."/>
        </authorList>
    </citation>
    <scope>NUCLEOTIDE SEQUENCE [LARGE SCALE GENOMIC DNA]</scope>
    <source>
        <strain evidence="7 8">KORDI 51-2</strain>
    </source>
</reference>
<feature type="transmembrane region" description="Helical" evidence="5">
    <location>
        <begin position="38"/>
        <end position="60"/>
    </location>
</feature>
<accession>U5DQ48</accession>
<evidence type="ECO:0000313" key="8">
    <source>
        <dbReference type="Proteomes" id="UP000016960"/>
    </source>
</evidence>
<keyword evidence="3 5" id="KW-1133">Transmembrane helix</keyword>
<dbReference type="eggNOG" id="COG1585">
    <property type="taxonomic scope" value="Bacteria"/>
</dbReference>
<keyword evidence="2 5" id="KW-0812">Transmembrane</keyword>
<comment type="caution">
    <text evidence="7">The sequence shown here is derived from an EMBL/GenBank/DDBJ whole genome shotgun (WGS) entry which is preliminary data.</text>
</comment>
<dbReference type="Proteomes" id="UP000016960">
    <property type="component" value="Unassembled WGS sequence"/>
</dbReference>
<evidence type="ECO:0000256" key="1">
    <source>
        <dbReference type="ARBA" id="ARBA00004141"/>
    </source>
</evidence>
<dbReference type="EMBL" id="ASSJ01000004">
    <property type="protein sequence ID" value="ERN42977.1"/>
    <property type="molecule type" value="Genomic_DNA"/>
</dbReference>
<feature type="transmembrane region" description="Helical" evidence="5">
    <location>
        <begin position="66"/>
        <end position="84"/>
    </location>
</feature>
<comment type="subcellular location">
    <subcellularLocation>
        <location evidence="1">Membrane</location>
        <topology evidence="1">Multi-pass membrane protein</topology>
    </subcellularLocation>
</comment>
<dbReference type="InterPro" id="IPR012340">
    <property type="entry name" value="NA-bd_OB-fold"/>
</dbReference>
<dbReference type="Gene3D" id="2.40.50.140">
    <property type="entry name" value="Nucleic acid-binding proteins"/>
    <property type="match status" value="1"/>
</dbReference>
<dbReference type="AlphaFoldDB" id="U5DQ48"/>
<evidence type="ECO:0000259" key="6">
    <source>
        <dbReference type="Pfam" id="PF01957"/>
    </source>
</evidence>
<dbReference type="PANTHER" id="PTHR33507">
    <property type="entry name" value="INNER MEMBRANE PROTEIN YBBJ"/>
    <property type="match status" value="1"/>
</dbReference>
<organism evidence="7 8">
    <name type="scientific">Rubidibacter lacunae KORDI 51-2</name>
    <dbReference type="NCBI Taxonomy" id="582515"/>
    <lineage>
        <taxon>Bacteria</taxon>
        <taxon>Bacillati</taxon>
        <taxon>Cyanobacteriota</taxon>
        <taxon>Cyanophyceae</taxon>
        <taxon>Oscillatoriophycideae</taxon>
        <taxon>Chroococcales</taxon>
        <taxon>Aphanothecaceae</taxon>
        <taxon>Rubidibacter</taxon>
    </lineage>
</organism>
<dbReference type="GO" id="GO:0005886">
    <property type="term" value="C:plasma membrane"/>
    <property type="evidence" value="ECO:0007669"/>
    <property type="project" value="TreeGrafter"/>
</dbReference>
<protein>
    <submittedName>
        <fullName evidence="7">Membrane protein implicated in regulation of membrane protease activity</fullName>
    </submittedName>
</protein>
<evidence type="ECO:0000313" key="7">
    <source>
        <dbReference type="EMBL" id="ERN42977.1"/>
    </source>
</evidence>
<dbReference type="InterPro" id="IPR002810">
    <property type="entry name" value="NfeD-like_C"/>
</dbReference>
<dbReference type="InParanoid" id="U5DQ48"/>
<dbReference type="GO" id="GO:0008233">
    <property type="term" value="F:peptidase activity"/>
    <property type="evidence" value="ECO:0007669"/>
    <property type="project" value="UniProtKB-KW"/>
</dbReference>
<proteinExistence type="predicted"/>